<evidence type="ECO:0000256" key="1">
    <source>
        <dbReference type="SAM" id="MobiDB-lite"/>
    </source>
</evidence>
<sequence>MNINVKRQKSTGLKKPAPPQAASVNGSPC</sequence>
<name>A0A0E9VWM8_ANGAN</name>
<reference evidence="2" key="1">
    <citation type="submission" date="2014-11" db="EMBL/GenBank/DDBJ databases">
        <authorList>
            <person name="Amaro Gonzalez C."/>
        </authorList>
    </citation>
    <scope>NUCLEOTIDE SEQUENCE</scope>
</reference>
<protein>
    <submittedName>
        <fullName evidence="2">Uncharacterized protein</fullName>
    </submittedName>
</protein>
<evidence type="ECO:0000313" key="2">
    <source>
        <dbReference type="EMBL" id="JAH81710.1"/>
    </source>
</evidence>
<accession>A0A0E9VWM8</accession>
<organism evidence="2">
    <name type="scientific">Anguilla anguilla</name>
    <name type="common">European freshwater eel</name>
    <name type="synonym">Muraena anguilla</name>
    <dbReference type="NCBI Taxonomy" id="7936"/>
    <lineage>
        <taxon>Eukaryota</taxon>
        <taxon>Metazoa</taxon>
        <taxon>Chordata</taxon>
        <taxon>Craniata</taxon>
        <taxon>Vertebrata</taxon>
        <taxon>Euteleostomi</taxon>
        <taxon>Actinopterygii</taxon>
        <taxon>Neopterygii</taxon>
        <taxon>Teleostei</taxon>
        <taxon>Anguilliformes</taxon>
        <taxon>Anguillidae</taxon>
        <taxon>Anguilla</taxon>
    </lineage>
</organism>
<feature type="region of interest" description="Disordered" evidence="1">
    <location>
        <begin position="1"/>
        <end position="29"/>
    </location>
</feature>
<proteinExistence type="predicted"/>
<dbReference type="EMBL" id="GBXM01026867">
    <property type="protein sequence ID" value="JAH81710.1"/>
    <property type="molecule type" value="Transcribed_RNA"/>
</dbReference>
<dbReference type="AlphaFoldDB" id="A0A0E9VWM8"/>
<reference evidence="2" key="2">
    <citation type="journal article" date="2015" name="Fish Shellfish Immunol.">
        <title>Early steps in the European eel (Anguilla anguilla)-Vibrio vulnificus interaction in the gills: Role of the RtxA13 toxin.</title>
        <authorList>
            <person name="Callol A."/>
            <person name="Pajuelo D."/>
            <person name="Ebbesson L."/>
            <person name="Teles M."/>
            <person name="MacKenzie S."/>
            <person name="Amaro C."/>
        </authorList>
    </citation>
    <scope>NUCLEOTIDE SEQUENCE</scope>
</reference>